<dbReference type="Gene3D" id="2.115.10.20">
    <property type="entry name" value="Glycosyl hydrolase domain, family 43"/>
    <property type="match status" value="1"/>
</dbReference>
<feature type="site" description="Important for catalytic activity, responsible for pKa modulation of the active site Glu and correct orientation of both the proton donor and substrate" evidence="7">
    <location>
        <position position="145"/>
    </location>
</feature>
<dbReference type="GO" id="GO:0045493">
    <property type="term" value="P:xylan catabolic process"/>
    <property type="evidence" value="ECO:0007669"/>
    <property type="project" value="UniProtKB-KW"/>
</dbReference>
<dbReference type="Proteomes" id="UP000501812">
    <property type="component" value="Chromosome"/>
</dbReference>
<protein>
    <submittedName>
        <fullName evidence="10">Family 43 glycosylhydrolase</fullName>
    </submittedName>
</protein>
<dbReference type="InterPro" id="IPR052176">
    <property type="entry name" value="Glycosyl_Hydrlase_43_Enz"/>
</dbReference>
<dbReference type="InterPro" id="IPR006710">
    <property type="entry name" value="Glyco_hydro_43"/>
</dbReference>
<evidence type="ECO:0000313" key="10">
    <source>
        <dbReference type="EMBL" id="QJE96406.1"/>
    </source>
</evidence>
<feature type="active site" description="Proton acceptor" evidence="6">
    <location>
        <position position="27"/>
    </location>
</feature>
<evidence type="ECO:0000256" key="9">
    <source>
        <dbReference type="SAM" id="SignalP"/>
    </source>
</evidence>
<reference evidence="10 11" key="1">
    <citation type="submission" date="2020-04" db="EMBL/GenBank/DDBJ databases">
        <title>Luteolibacter sp. G-1-1-1 isolated from soil.</title>
        <authorList>
            <person name="Dahal R.H."/>
        </authorList>
    </citation>
    <scope>NUCLEOTIDE SEQUENCE [LARGE SCALE GENOMIC DNA]</scope>
    <source>
        <strain evidence="10 11">G-1-1-1</strain>
    </source>
</reference>
<evidence type="ECO:0000313" key="11">
    <source>
        <dbReference type="Proteomes" id="UP000501812"/>
    </source>
</evidence>
<keyword evidence="5 8" id="KW-0326">Glycosidase</keyword>
<dbReference type="Pfam" id="PF04616">
    <property type="entry name" value="Glyco_hydro_43"/>
    <property type="match status" value="1"/>
</dbReference>
<keyword evidence="4" id="KW-0119">Carbohydrate metabolism</keyword>
<evidence type="ECO:0000256" key="7">
    <source>
        <dbReference type="PIRSR" id="PIRSR606710-2"/>
    </source>
</evidence>
<dbReference type="EMBL" id="CP051774">
    <property type="protein sequence ID" value="QJE96406.1"/>
    <property type="molecule type" value="Genomic_DNA"/>
</dbReference>
<proteinExistence type="inferred from homology"/>
<feature type="chain" id="PRO_5032805281" evidence="9">
    <location>
        <begin position="19"/>
        <end position="316"/>
    </location>
</feature>
<sequence length="316" mass="35535">MTLLRLSFVSLLLPLSLAANPVMDGADPHVSAVGRDYWLYPTEPRSRNPIFAAYRSSDLRTWKREGTILDLDKVPWVKADGAPWHGAWAPAMAEKRGKFYFYYSVGPQNPTPSRIGVAVGNSPAGPFTDSGKALLTGGDGFEAIDPMVFVDPKDGRAWFYAGGSAGAKLRVFEMADDMISFKREVDVAQPENFTEGAFMHLRDKTYYLSYSHGKWNDSSYSVHYATSDSPTGPWKYRGCILESDDKHQGPGHHSFVENRSTREWFIVYHRWETGRKDPPFRGGRKLAVEKVEYDDKGLIKKIKMTDGKSPVSPIRR</sequence>
<evidence type="ECO:0000256" key="2">
    <source>
        <dbReference type="ARBA" id="ARBA00022651"/>
    </source>
</evidence>
<feature type="active site" description="Proton donor" evidence="6">
    <location>
        <position position="195"/>
    </location>
</feature>
<keyword evidence="3 8" id="KW-0378">Hydrolase</keyword>
<evidence type="ECO:0000256" key="4">
    <source>
        <dbReference type="ARBA" id="ARBA00023277"/>
    </source>
</evidence>
<evidence type="ECO:0000256" key="8">
    <source>
        <dbReference type="RuleBase" id="RU361187"/>
    </source>
</evidence>
<organism evidence="10 11">
    <name type="scientific">Luteolibacter luteus</name>
    <dbReference type="NCBI Taxonomy" id="2728835"/>
    <lineage>
        <taxon>Bacteria</taxon>
        <taxon>Pseudomonadati</taxon>
        <taxon>Verrucomicrobiota</taxon>
        <taxon>Verrucomicrobiia</taxon>
        <taxon>Verrucomicrobiales</taxon>
        <taxon>Verrucomicrobiaceae</taxon>
        <taxon>Luteolibacter</taxon>
    </lineage>
</organism>
<evidence type="ECO:0000256" key="5">
    <source>
        <dbReference type="ARBA" id="ARBA00023295"/>
    </source>
</evidence>
<gene>
    <name evidence="10" type="ORF">HHL09_11640</name>
</gene>
<keyword evidence="11" id="KW-1185">Reference proteome</keyword>
<dbReference type="PANTHER" id="PTHR43772:SF2">
    <property type="entry name" value="PUTATIVE (AFU_ORTHOLOGUE AFUA_2G04480)-RELATED"/>
    <property type="match status" value="1"/>
</dbReference>
<dbReference type="GO" id="GO:0004553">
    <property type="term" value="F:hydrolase activity, hydrolyzing O-glycosyl compounds"/>
    <property type="evidence" value="ECO:0007669"/>
    <property type="project" value="InterPro"/>
</dbReference>
<evidence type="ECO:0000256" key="6">
    <source>
        <dbReference type="PIRSR" id="PIRSR606710-1"/>
    </source>
</evidence>
<evidence type="ECO:0000256" key="3">
    <source>
        <dbReference type="ARBA" id="ARBA00022801"/>
    </source>
</evidence>
<dbReference type="KEGG" id="luo:HHL09_11640"/>
<name>A0A858RGX2_9BACT</name>
<dbReference type="InterPro" id="IPR023296">
    <property type="entry name" value="Glyco_hydro_beta-prop_sf"/>
</dbReference>
<dbReference type="PANTHER" id="PTHR43772">
    <property type="entry name" value="ENDO-1,4-BETA-XYLANASE"/>
    <property type="match status" value="1"/>
</dbReference>
<keyword evidence="9" id="KW-0732">Signal</keyword>
<evidence type="ECO:0000256" key="1">
    <source>
        <dbReference type="ARBA" id="ARBA00009865"/>
    </source>
</evidence>
<dbReference type="AlphaFoldDB" id="A0A858RGX2"/>
<dbReference type="SUPFAM" id="SSF75005">
    <property type="entry name" value="Arabinanase/levansucrase/invertase"/>
    <property type="match status" value="1"/>
</dbReference>
<comment type="similarity">
    <text evidence="1 8">Belongs to the glycosyl hydrolase 43 family.</text>
</comment>
<keyword evidence="2" id="KW-0858">Xylan degradation</keyword>
<keyword evidence="2" id="KW-0624">Polysaccharide degradation</keyword>
<accession>A0A858RGX2</accession>
<feature type="signal peptide" evidence="9">
    <location>
        <begin position="1"/>
        <end position="18"/>
    </location>
</feature>